<dbReference type="SUPFAM" id="SSF56935">
    <property type="entry name" value="Porins"/>
    <property type="match status" value="1"/>
</dbReference>
<reference evidence="12 13" key="1">
    <citation type="submission" date="2020-12" db="EMBL/GenBank/DDBJ databases">
        <title>Bacterial novel species Pedobacter sp. SD-b isolated from soil.</title>
        <authorList>
            <person name="Jung H.-Y."/>
        </authorList>
    </citation>
    <scope>NUCLEOTIDE SEQUENCE [LARGE SCALE GENOMIC DNA]</scope>
    <source>
        <strain evidence="12 13">SD-b</strain>
    </source>
</reference>
<dbReference type="InterPro" id="IPR039426">
    <property type="entry name" value="TonB-dep_rcpt-like"/>
</dbReference>
<sequence>MKQKIPLMMIASLTIAQVQAQEKPDSLRNKKISLKEVIVTDVRAIKGMGYLGESSNHINYSGKKTEVILLDSLDANTAQNNPRQVLGRVPGANYSETEGSGFPTNGIGFRGLNPSQSIETNTRQNGYNIAADLYGYPESYYLPPLEAVERIEVIKGSSSLQFGSQFGGVINYVLKKGNPNKRFEFTSKETAGSFGFVNAYNAVGGQIGKLNYFSFIEHKRNDGWRPNSSLKQLSGFGGLSYQASAKLKLGLEYSILRNRIQMPGGFTDEQFNADSRASYRSRNWITSPWNVITAKADYQISENTFLSLTNALNLSRRSLVWRNEDGGPGAPDDIDPITGQYVNREVENEKFNNNTSELRFFRKYKNNAFSGNLAAGIRGFYGKLHRQGGGKGTTGTGYDLTLVEPGYEYDLNFYTTNIAPFIENTFKFGKLSITPGLRYEFIKSSVKGYNPSEDDSEVLQSDYAQTRSFLLGGLGLQYNLNYNSNLYGNITQAYRPIDYSSLTPLGSIAQVNPDLKDSKGFNVDAGFRGILKNYLNYDISLFYLRYNDRIGVIEKTDSQGNTYPFRTNIADSEHKGIESYLELNLTKWLSPMQKNWGFSIFNSNAFIDAKYISGEYKGKQVEYAPKVINRSGVTGKYKNLSATYLLSYTSKSFGDAANSIIPSADAVAGLIPSYTVMDMAFTLRLKNVNIKAGGNNLTDERYFTKRTDEYPGPGIIPSIGRSFYLGLGFKL</sequence>
<dbReference type="PANTHER" id="PTHR30442:SF0">
    <property type="entry name" value="FE(3+) DICITRATE TRANSPORT PROTEIN FECA"/>
    <property type="match status" value="1"/>
</dbReference>
<dbReference type="Pfam" id="PF07715">
    <property type="entry name" value="Plug"/>
    <property type="match status" value="1"/>
</dbReference>
<dbReference type="RefSeq" id="WP_200587257.1">
    <property type="nucleotide sequence ID" value="NZ_JAEHFY010000020.1"/>
</dbReference>
<dbReference type="InterPro" id="IPR037066">
    <property type="entry name" value="Plug_dom_sf"/>
</dbReference>
<comment type="similarity">
    <text evidence="8 9">Belongs to the TonB-dependent receptor family.</text>
</comment>
<comment type="caution">
    <text evidence="12">The sequence shown here is derived from an EMBL/GenBank/DDBJ whole genome shotgun (WGS) entry which is preliminary data.</text>
</comment>
<evidence type="ECO:0000259" key="11">
    <source>
        <dbReference type="Pfam" id="PF07715"/>
    </source>
</evidence>
<comment type="subcellular location">
    <subcellularLocation>
        <location evidence="1 8">Cell outer membrane</location>
        <topology evidence="1 8">Multi-pass membrane protein</topology>
    </subcellularLocation>
</comment>
<feature type="domain" description="TonB-dependent receptor-like beta-barrel" evidence="10">
    <location>
        <begin position="249"/>
        <end position="697"/>
    </location>
</feature>
<gene>
    <name evidence="12" type="ORF">I5M32_13475</name>
</gene>
<keyword evidence="4 8" id="KW-0812">Transmembrane</keyword>
<protein>
    <submittedName>
        <fullName evidence="12">TonB-dependent receptor plug domain-containing protein</fullName>
    </submittedName>
</protein>
<keyword evidence="2 8" id="KW-0813">Transport</keyword>
<dbReference type="Proteomes" id="UP000660024">
    <property type="component" value="Unassembled WGS sequence"/>
</dbReference>
<evidence type="ECO:0000256" key="4">
    <source>
        <dbReference type="ARBA" id="ARBA00022692"/>
    </source>
</evidence>
<keyword evidence="6 8" id="KW-0472">Membrane</keyword>
<proteinExistence type="inferred from homology"/>
<evidence type="ECO:0000256" key="8">
    <source>
        <dbReference type="PROSITE-ProRule" id="PRU01360"/>
    </source>
</evidence>
<evidence type="ECO:0000313" key="13">
    <source>
        <dbReference type="Proteomes" id="UP000660024"/>
    </source>
</evidence>
<dbReference type="Pfam" id="PF00593">
    <property type="entry name" value="TonB_dep_Rec_b-barrel"/>
    <property type="match status" value="1"/>
</dbReference>
<dbReference type="Gene3D" id="2.40.170.20">
    <property type="entry name" value="TonB-dependent receptor, beta-barrel domain"/>
    <property type="match status" value="1"/>
</dbReference>
<evidence type="ECO:0000256" key="9">
    <source>
        <dbReference type="RuleBase" id="RU003357"/>
    </source>
</evidence>
<evidence type="ECO:0000256" key="5">
    <source>
        <dbReference type="ARBA" id="ARBA00023077"/>
    </source>
</evidence>
<evidence type="ECO:0000256" key="3">
    <source>
        <dbReference type="ARBA" id="ARBA00022452"/>
    </source>
</evidence>
<accession>A0ABS1BM49</accession>
<dbReference type="InterPro" id="IPR000531">
    <property type="entry name" value="Beta-barrel_TonB"/>
</dbReference>
<dbReference type="PANTHER" id="PTHR30442">
    <property type="entry name" value="IRON III DICITRATE TRANSPORT PROTEIN FECA"/>
    <property type="match status" value="1"/>
</dbReference>
<keyword evidence="5 9" id="KW-0798">TonB box</keyword>
<evidence type="ECO:0000256" key="1">
    <source>
        <dbReference type="ARBA" id="ARBA00004571"/>
    </source>
</evidence>
<feature type="domain" description="TonB-dependent receptor plug" evidence="11">
    <location>
        <begin position="73"/>
        <end position="168"/>
    </location>
</feature>
<dbReference type="Gene3D" id="2.170.130.10">
    <property type="entry name" value="TonB-dependent receptor, plug domain"/>
    <property type="match status" value="1"/>
</dbReference>
<evidence type="ECO:0000256" key="2">
    <source>
        <dbReference type="ARBA" id="ARBA00022448"/>
    </source>
</evidence>
<dbReference type="PROSITE" id="PS52016">
    <property type="entry name" value="TONB_DEPENDENT_REC_3"/>
    <property type="match status" value="1"/>
</dbReference>
<dbReference type="InterPro" id="IPR036942">
    <property type="entry name" value="Beta-barrel_TonB_sf"/>
</dbReference>
<keyword evidence="13" id="KW-1185">Reference proteome</keyword>
<evidence type="ECO:0000256" key="6">
    <source>
        <dbReference type="ARBA" id="ARBA00023136"/>
    </source>
</evidence>
<dbReference type="EMBL" id="JAEHFY010000020">
    <property type="protein sequence ID" value="MBK0383973.1"/>
    <property type="molecule type" value="Genomic_DNA"/>
</dbReference>
<keyword evidence="3 8" id="KW-1134">Transmembrane beta strand</keyword>
<evidence type="ECO:0000313" key="12">
    <source>
        <dbReference type="EMBL" id="MBK0383973.1"/>
    </source>
</evidence>
<evidence type="ECO:0000259" key="10">
    <source>
        <dbReference type="Pfam" id="PF00593"/>
    </source>
</evidence>
<name>A0ABS1BM49_9SPHI</name>
<keyword evidence="7 8" id="KW-0998">Cell outer membrane</keyword>
<organism evidence="12 13">
    <name type="scientific">Pedobacter segetis</name>
    <dbReference type="NCBI Taxonomy" id="2793069"/>
    <lineage>
        <taxon>Bacteria</taxon>
        <taxon>Pseudomonadati</taxon>
        <taxon>Bacteroidota</taxon>
        <taxon>Sphingobacteriia</taxon>
        <taxon>Sphingobacteriales</taxon>
        <taxon>Sphingobacteriaceae</taxon>
        <taxon>Pedobacter</taxon>
    </lineage>
</organism>
<keyword evidence="12" id="KW-0675">Receptor</keyword>
<dbReference type="InterPro" id="IPR012910">
    <property type="entry name" value="Plug_dom"/>
</dbReference>
<evidence type="ECO:0000256" key="7">
    <source>
        <dbReference type="ARBA" id="ARBA00023237"/>
    </source>
</evidence>